<evidence type="ECO:0000256" key="2">
    <source>
        <dbReference type="ARBA" id="ARBA00023136"/>
    </source>
</evidence>
<evidence type="ECO:0000313" key="6">
    <source>
        <dbReference type="EMBL" id="RJF96005.1"/>
    </source>
</evidence>
<proteinExistence type="predicted"/>
<dbReference type="PROSITE" id="PS01068">
    <property type="entry name" value="OMPA_1"/>
    <property type="match status" value="1"/>
</dbReference>
<dbReference type="InterPro" id="IPR036737">
    <property type="entry name" value="OmpA-like_sf"/>
</dbReference>
<dbReference type="InterPro" id="IPR050330">
    <property type="entry name" value="Bact_OuterMem_StrucFunc"/>
</dbReference>
<dbReference type="AlphaFoldDB" id="A0A3A3FNG1"/>
<dbReference type="Pfam" id="PF05433">
    <property type="entry name" value="Rick_17kDa_Anti"/>
    <property type="match status" value="1"/>
</dbReference>
<accession>A0A3A3FNG1</accession>
<sequence length="598" mass="64683">MSPLISPSLLHATSVHRARDSTIHPYSRTTMTKKKQRLVLSKISLAVALCFLANGCAVDPKTGQPSFKQTFNNDDPCSNNARNIGIAVGAIAGAVIAHQLDKHSGKFVGAGAGALIGGLIGADMDMRRCELSKVAKQYNLDIAFATVDSRGVTIEDAALKDNRQAEEIKKNAIGSVVAIRDHTPEGGHFESGSDRLTPRAQDYFTAIAQSYNARIMADKIKNQQEKENYLRHMAKRKLLLVGHTDDTGSSRLNADLSERRARAVAKFLSQQGIPLDSLYFQGAGESYPIADNSTDAGHAQNRRVEFVELADDATLRKYLEARRPKYEYYRSVERTASSDAGVSPAPAKSKDKKASPAPDSSKVAVTPPAKSAQAKPKNVKVASTAKEATSVRQAPTVGTTADAANPSAIDFGGTRLTDTLAVPELGKLEQKKSWFSMISPAYANEPAVLRDCSQDRPRISGAVKALRDGKQYDTSEHLPGLYGKSWTEKINGHQVIINKVAVLRNDAAVSLLPEFKVYANYRPEINRNPTPDVTATPDVNTYLGSNGLLYRMFMNGKGGIQCVDVLFSGEGGATAKAGKLIYSHDSRTYVADFKPSKI</sequence>
<protein>
    <submittedName>
        <fullName evidence="6">Glycine zipper 2TM domain-containing protein</fullName>
    </submittedName>
</protein>
<evidence type="ECO:0000256" key="4">
    <source>
        <dbReference type="SAM" id="MobiDB-lite"/>
    </source>
</evidence>
<comment type="caution">
    <text evidence="6">The sequence shown here is derived from an EMBL/GenBank/DDBJ whole genome shotgun (WGS) entry which is preliminary data.</text>
</comment>
<name>A0A3A3FNG1_9BURK</name>
<gene>
    <name evidence="6" type="ORF">D3871_21915</name>
</gene>
<dbReference type="InterPro" id="IPR006665">
    <property type="entry name" value="OmpA-like"/>
</dbReference>
<dbReference type="Gene3D" id="3.30.1330.60">
    <property type="entry name" value="OmpA-like domain"/>
    <property type="match status" value="1"/>
</dbReference>
<feature type="region of interest" description="Disordered" evidence="4">
    <location>
        <begin position="334"/>
        <end position="410"/>
    </location>
</feature>
<organism evidence="6 7">
    <name type="scientific">Noviherbaspirillum saxi</name>
    <dbReference type="NCBI Taxonomy" id="2320863"/>
    <lineage>
        <taxon>Bacteria</taxon>
        <taxon>Pseudomonadati</taxon>
        <taxon>Pseudomonadota</taxon>
        <taxon>Betaproteobacteria</taxon>
        <taxon>Burkholderiales</taxon>
        <taxon>Oxalobacteraceae</taxon>
        <taxon>Noviherbaspirillum</taxon>
    </lineage>
</organism>
<comment type="subcellular location">
    <subcellularLocation>
        <location evidence="1">Membrane</location>
    </subcellularLocation>
</comment>
<dbReference type="PANTHER" id="PTHR30329:SF21">
    <property type="entry name" value="LIPOPROTEIN YIAD-RELATED"/>
    <property type="match status" value="1"/>
</dbReference>
<dbReference type="PROSITE" id="PS51123">
    <property type="entry name" value="OMPA_2"/>
    <property type="match status" value="1"/>
</dbReference>
<feature type="compositionally biased region" description="Low complexity" evidence="4">
    <location>
        <begin position="355"/>
        <end position="365"/>
    </location>
</feature>
<feature type="compositionally biased region" description="Polar residues" evidence="4">
    <location>
        <begin position="386"/>
        <end position="399"/>
    </location>
</feature>
<keyword evidence="7" id="KW-1185">Reference proteome</keyword>
<dbReference type="EMBL" id="QYUO01000002">
    <property type="protein sequence ID" value="RJF96005.1"/>
    <property type="molecule type" value="Genomic_DNA"/>
</dbReference>
<dbReference type="InterPro" id="IPR006690">
    <property type="entry name" value="OMPA-like_CS"/>
</dbReference>
<evidence type="ECO:0000259" key="5">
    <source>
        <dbReference type="PROSITE" id="PS51123"/>
    </source>
</evidence>
<dbReference type="GO" id="GO:0009279">
    <property type="term" value="C:cell outer membrane"/>
    <property type="evidence" value="ECO:0007669"/>
    <property type="project" value="InterPro"/>
</dbReference>
<keyword evidence="2 3" id="KW-0472">Membrane</keyword>
<feature type="domain" description="OmpA-like" evidence="5">
    <location>
        <begin position="192"/>
        <end position="312"/>
    </location>
</feature>
<reference evidence="7" key="1">
    <citation type="submission" date="2018-09" db="EMBL/GenBank/DDBJ databases">
        <authorList>
            <person name="Zhu H."/>
        </authorList>
    </citation>
    <scope>NUCLEOTIDE SEQUENCE [LARGE SCALE GENOMIC DNA]</scope>
    <source>
        <strain evidence="7">K1R23-30</strain>
    </source>
</reference>
<dbReference type="CDD" id="cd07185">
    <property type="entry name" value="OmpA_C-like"/>
    <property type="match status" value="1"/>
</dbReference>
<evidence type="ECO:0000256" key="3">
    <source>
        <dbReference type="PROSITE-ProRule" id="PRU00473"/>
    </source>
</evidence>
<evidence type="ECO:0000313" key="7">
    <source>
        <dbReference type="Proteomes" id="UP000265955"/>
    </source>
</evidence>
<dbReference type="Pfam" id="PF00691">
    <property type="entry name" value="OmpA"/>
    <property type="match status" value="1"/>
</dbReference>
<dbReference type="InterPro" id="IPR008816">
    <property type="entry name" value="Gly_zipper_2TM_dom"/>
</dbReference>
<dbReference type="Proteomes" id="UP000265955">
    <property type="component" value="Unassembled WGS sequence"/>
</dbReference>
<evidence type="ECO:0000256" key="1">
    <source>
        <dbReference type="ARBA" id="ARBA00004370"/>
    </source>
</evidence>
<dbReference type="PANTHER" id="PTHR30329">
    <property type="entry name" value="STATOR ELEMENT OF FLAGELLAR MOTOR COMPLEX"/>
    <property type="match status" value="1"/>
</dbReference>
<dbReference type="SUPFAM" id="SSF103088">
    <property type="entry name" value="OmpA-like"/>
    <property type="match status" value="1"/>
</dbReference>